<accession>A0A381U2D5</accession>
<dbReference type="InterPro" id="IPR034660">
    <property type="entry name" value="DinB/YfiT-like"/>
</dbReference>
<organism evidence="1">
    <name type="scientific">marine metagenome</name>
    <dbReference type="NCBI Taxonomy" id="408172"/>
    <lineage>
        <taxon>unclassified sequences</taxon>
        <taxon>metagenomes</taxon>
        <taxon>ecological metagenomes</taxon>
    </lineage>
</organism>
<gene>
    <name evidence="1" type="ORF">METZ01_LOCUS74311</name>
</gene>
<dbReference type="AlphaFoldDB" id="A0A381U2D5"/>
<reference evidence="1" key="1">
    <citation type="submission" date="2018-05" db="EMBL/GenBank/DDBJ databases">
        <authorList>
            <person name="Lanie J.A."/>
            <person name="Ng W.-L."/>
            <person name="Kazmierczak K.M."/>
            <person name="Andrzejewski T.M."/>
            <person name="Davidsen T.M."/>
            <person name="Wayne K.J."/>
            <person name="Tettelin H."/>
            <person name="Glass J.I."/>
            <person name="Rusch D."/>
            <person name="Podicherti R."/>
            <person name="Tsui H.-C.T."/>
            <person name="Winkler M.E."/>
        </authorList>
    </citation>
    <scope>NUCLEOTIDE SEQUENCE</scope>
</reference>
<sequence length="154" mass="15878">VRSLVAHLIVGEFLVAALFRGEGGVPIAEVDTSVLGPSPMATWRGTAVGALDAAAADGVLDAVHAHHAGDLTGSMIVGFRITDNLVHAWDLARACGTDIELPEGLAVRCLDFWLPLAELLTGADARGRSFAEPVLPPDDSPAGVRLLALLGRGA</sequence>
<feature type="non-terminal residue" evidence="1">
    <location>
        <position position="1"/>
    </location>
</feature>
<protein>
    <recommendedName>
        <fullName evidence="2">Mycothiol-dependent maleylpyruvate isomerase metal-binding domain-containing protein</fullName>
    </recommendedName>
</protein>
<proteinExistence type="predicted"/>
<dbReference type="SUPFAM" id="SSF109854">
    <property type="entry name" value="DinB/YfiT-like putative metalloenzymes"/>
    <property type="match status" value="1"/>
</dbReference>
<dbReference type="EMBL" id="UINC01005459">
    <property type="protein sequence ID" value="SVA21457.1"/>
    <property type="molecule type" value="Genomic_DNA"/>
</dbReference>
<evidence type="ECO:0000313" key="1">
    <source>
        <dbReference type="EMBL" id="SVA21457.1"/>
    </source>
</evidence>
<name>A0A381U2D5_9ZZZZ</name>
<evidence type="ECO:0008006" key="2">
    <source>
        <dbReference type="Google" id="ProtNLM"/>
    </source>
</evidence>